<dbReference type="InterPro" id="IPR001867">
    <property type="entry name" value="OmpR/PhoB-type_DNA-bd"/>
</dbReference>
<keyword evidence="11" id="KW-1185">Reference proteome</keyword>
<dbReference type="InterPro" id="IPR016032">
    <property type="entry name" value="Sig_transdc_resp-reg_C-effctor"/>
</dbReference>
<feature type="domain" description="OmpR/PhoB-type" evidence="9">
    <location>
        <begin position="125"/>
        <end position="225"/>
    </location>
</feature>
<protein>
    <submittedName>
        <fullName evidence="10">Response regulator transcription factor</fullName>
    </submittedName>
</protein>
<dbReference type="SUPFAM" id="SSF46894">
    <property type="entry name" value="C-terminal effector domain of the bipartite response regulators"/>
    <property type="match status" value="1"/>
</dbReference>
<dbReference type="Proteomes" id="UP000289784">
    <property type="component" value="Unassembled WGS sequence"/>
</dbReference>
<evidence type="ECO:0000259" key="8">
    <source>
        <dbReference type="PROSITE" id="PS50110"/>
    </source>
</evidence>
<feature type="domain" description="Response regulatory" evidence="8">
    <location>
        <begin position="2"/>
        <end position="115"/>
    </location>
</feature>
<evidence type="ECO:0000256" key="4">
    <source>
        <dbReference type="ARBA" id="ARBA00023125"/>
    </source>
</evidence>
<dbReference type="SMART" id="SM00448">
    <property type="entry name" value="REC"/>
    <property type="match status" value="1"/>
</dbReference>
<evidence type="ECO:0000256" key="2">
    <source>
        <dbReference type="ARBA" id="ARBA00023012"/>
    </source>
</evidence>
<sequence length="229" mass="25452">MRILIVDDDVELVGLLQFALSGAGYEVVTAFDGEHALTQFEKHAPELVVLDVNLPRRDGFSVLEALRHHSEVPVMMLTVRASEEDEVRGLDLGADDYLRKPFSPRALLARVRALLRRGSDGEGEVPLLSSGTLTVDAERSEMRIGSGQVARLSTLELRLLRLLMNHRGRPVDPERIIGFVWSDRDSADRDALKQLVHRLRHKLARIGGGTDWIEHVPNAGYALANERAG</sequence>
<gene>
    <name evidence="10" type="ORF">EPA99_13905</name>
</gene>
<evidence type="ECO:0000313" key="10">
    <source>
        <dbReference type="EMBL" id="RXR03521.1"/>
    </source>
</evidence>
<dbReference type="EMBL" id="SAWZ01000007">
    <property type="protein sequence ID" value="RXR03521.1"/>
    <property type="molecule type" value="Genomic_DNA"/>
</dbReference>
<dbReference type="PANTHER" id="PTHR48111">
    <property type="entry name" value="REGULATOR OF RPOS"/>
    <property type="match status" value="1"/>
</dbReference>
<evidence type="ECO:0000256" key="3">
    <source>
        <dbReference type="ARBA" id="ARBA00023015"/>
    </source>
</evidence>
<dbReference type="FunFam" id="3.40.50.2300:FF:000001">
    <property type="entry name" value="DNA-binding response regulator PhoB"/>
    <property type="match status" value="1"/>
</dbReference>
<dbReference type="SMART" id="SM00862">
    <property type="entry name" value="Trans_reg_C"/>
    <property type="match status" value="1"/>
</dbReference>
<dbReference type="GO" id="GO:0032993">
    <property type="term" value="C:protein-DNA complex"/>
    <property type="evidence" value="ECO:0007669"/>
    <property type="project" value="TreeGrafter"/>
</dbReference>
<evidence type="ECO:0000256" key="1">
    <source>
        <dbReference type="ARBA" id="ARBA00022553"/>
    </source>
</evidence>
<dbReference type="InterPro" id="IPR001789">
    <property type="entry name" value="Sig_transdc_resp-reg_receiver"/>
</dbReference>
<dbReference type="OrthoDB" id="9802426at2"/>
<dbReference type="Pfam" id="PF00072">
    <property type="entry name" value="Response_reg"/>
    <property type="match status" value="1"/>
</dbReference>
<dbReference type="Gene3D" id="3.40.50.2300">
    <property type="match status" value="1"/>
</dbReference>
<keyword evidence="4 7" id="KW-0238">DNA-binding</keyword>
<name>A0A4Q1JT73_9GAMM</name>
<dbReference type="PROSITE" id="PS50110">
    <property type="entry name" value="RESPONSE_REGULATORY"/>
    <property type="match status" value="1"/>
</dbReference>
<dbReference type="RefSeq" id="WP_129471833.1">
    <property type="nucleotide sequence ID" value="NZ_SAWZ01000007.1"/>
</dbReference>
<dbReference type="GO" id="GO:0000156">
    <property type="term" value="F:phosphorelay response regulator activity"/>
    <property type="evidence" value="ECO:0007669"/>
    <property type="project" value="TreeGrafter"/>
</dbReference>
<organism evidence="10 11">
    <name type="scientific">Pseudoxanthomonas composti</name>
    <dbReference type="NCBI Taxonomy" id="2137479"/>
    <lineage>
        <taxon>Bacteria</taxon>
        <taxon>Pseudomonadati</taxon>
        <taxon>Pseudomonadota</taxon>
        <taxon>Gammaproteobacteria</taxon>
        <taxon>Lysobacterales</taxon>
        <taxon>Lysobacteraceae</taxon>
        <taxon>Pseudoxanthomonas</taxon>
    </lineage>
</organism>
<proteinExistence type="predicted"/>
<keyword evidence="2" id="KW-0902">Two-component regulatory system</keyword>
<evidence type="ECO:0000256" key="6">
    <source>
        <dbReference type="PROSITE-ProRule" id="PRU00169"/>
    </source>
</evidence>
<dbReference type="GO" id="GO:0000976">
    <property type="term" value="F:transcription cis-regulatory region binding"/>
    <property type="evidence" value="ECO:0007669"/>
    <property type="project" value="TreeGrafter"/>
</dbReference>
<evidence type="ECO:0000256" key="5">
    <source>
        <dbReference type="ARBA" id="ARBA00023163"/>
    </source>
</evidence>
<dbReference type="SUPFAM" id="SSF52172">
    <property type="entry name" value="CheY-like"/>
    <property type="match status" value="1"/>
</dbReference>
<evidence type="ECO:0000259" key="9">
    <source>
        <dbReference type="PROSITE" id="PS51755"/>
    </source>
</evidence>
<feature type="modified residue" description="4-aspartylphosphate" evidence="6">
    <location>
        <position position="51"/>
    </location>
</feature>
<dbReference type="GO" id="GO:0006355">
    <property type="term" value="P:regulation of DNA-templated transcription"/>
    <property type="evidence" value="ECO:0007669"/>
    <property type="project" value="InterPro"/>
</dbReference>
<dbReference type="GO" id="GO:0005829">
    <property type="term" value="C:cytosol"/>
    <property type="evidence" value="ECO:0007669"/>
    <property type="project" value="TreeGrafter"/>
</dbReference>
<accession>A0A4Q1JT73</accession>
<dbReference type="CDD" id="cd17574">
    <property type="entry name" value="REC_OmpR"/>
    <property type="match status" value="1"/>
</dbReference>
<evidence type="ECO:0000256" key="7">
    <source>
        <dbReference type="PROSITE-ProRule" id="PRU01091"/>
    </source>
</evidence>
<keyword evidence="1 6" id="KW-0597">Phosphoprotein</keyword>
<comment type="caution">
    <text evidence="10">The sequence shown here is derived from an EMBL/GenBank/DDBJ whole genome shotgun (WGS) entry which is preliminary data.</text>
</comment>
<dbReference type="Gene3D" id="6.10.250.690">
    <property type="match status" value="1"/>
</dbReference>
<keyword evidence="5" id="KW-0804">Transcription</keyword>
<dbReference type="PROSITE" id="PS51755">
    <property type="entry name" value="OMPR_PHOB"/>
    <property type="match status" value="1"/>
</dbReference>
<dbReference type="InterPro" id="IPR036388">
    <property type="entry name" value="WH-like_DNA-bd_sf"/>
</dbReference>
<dbReference type="Gene3D" id="1.10.10.10">
    <property type="entry name" value="Winged helix-like DNA-binding domain superfamily/Winged helix DNA-binding domain"/>
    <property type="match status" value="1"/>
</dbReference>
<dbReference type="InterPro" id="IPR039420">
    <property type="entry name" value="WalR-like"/>
</dbReference>
<keyword evidence="3" id="KW-0805">Transcription regulation</keyword>
<dbReference type="Pfam" id="PF00486">
    <property type="entry name" value="Trans_reg_C"/>
    <property type="match status" value="1"/>
</dbReference>
<dbReference type="InterPro" id="IPR011006">
    <property type="entry name" value="CheY-like_superfamily"/>
</dbReference>
<reference evidence="10 11" key="1">
    <citation type="submission" date="2019-01" db="EMBL/GenBank/DDBJ databases">
        <title>Pseudoxanthomonas composti sp. nov., isolated from compost.</title>
        <authorList>
            <person name="Yang G."/>
        </authorList>
    </citation>
    <scope>NUCLEOTIDE SEQUENCE [LARGE SCALE GENOMIC DNA]</scope>
    <source>
        <strain evidence="10 11">GSS15</strain>
    </source>
</reference>
<dbReference type="PANTHER" id="PTHR48111:SF1">
    <property type="entry name" value="TWO-COMPONENT RESPONSE REGULATOR ORR33"/>
    <property type="match status" value="1"/>
</dbReference>
<evidence type="ECO:0000313" key="11">
    <source>
        <dbReference type="Proteomes" id="UP000289784"/>
    </source>
</evidence>
<feature type="DNA-binding region" description="OmpR/PhoB-type" evidence="7">
    <location>
        <begin position="125"/>
        <end position="225"/>
    </location>
</feature>
<dbReference type="AlphaFoldDB" id="A0A4Q1JT73"/>